<feature type="compositionally biased region" description="Low complexity" evidence="1">
    <location>
        <begin position="39"/>
        <end position="53"/>
    </location>
</feature>
<dbReference type="EMBL" id="SJPO01000001">
    <property type="protein sequence ID" value="TWT85617.1"/>
    <property type="molecule type" value="Genomic_DNA"/>
</dbReference>
<evidence type="ECO:0000313" key="3">
    <source>
        <dbReference type="Proteomes" id="UP000318478"/>
    </source>
</evidence>
<evidence type="ECO:0008006" key="4">
    <source>
        <dbReference type="Google" id="ProtNLM"/>
    </source>
</evidence>
<dbReference type="OrthoDB" id="263569at2"/>
<dbReference type="Proteomes" id="UP000318478">
    <property type="component" value="Unassembled WGS sequence"/>
</dbReference>
<dbReference type="InterPro" id="IPR024486">
    <property type="entry name" value="DUF2617"/>
</dbReference>
<comment type="caution">
    <text evidence="2">The sequence shown here is derived from an EMBL/GenBank/DDBJ whole genome shotgun (WGS) entry which is preliminary data.</text>
</comment>
<name>A0A5C5ZEZ2_9BACT</name>
<keyword evidence="3" id="KW-1185">Reference proteome</keyword>
<feature type="region of interest" description="Disordered" evidence="1">
    <location>
        <begin position="28"/>
        <end position="56"/>
    </location>
</feature>
<gene>
    <name evidence="2" type="ORF">Pla123a_04240</name>
</gene>
<reference evidence="2 3" key="1">
    <citation type="submission" date="2019-02" db="EMBL/GenBank/DDBJ databases">
        <title>Deep-cultivation of Planctomycetes and their phenomic and genomic characterization uncovers novel biology.</title>
        <authorList>
            <person name="Wiegand S."/>
            <person name="Jogler M."/>
            <person name="Boedeker C."/>
            <person name="Pinto D."/>
            <person name="Vollmers J."/>
            <person name="Rivas-Marin E."/>
            <person name="Kohn T."/>
            <person name="Peeters S.H."/>
            <person name="Heuer A."/>
            <person name="Rast P."/>
            <person name="Oberbeckmann S."/>
            <person name="Bunk B."/>
            <person name="Jeske O."/>
            <person name="Meyerdierks A."/>
            <person name="Storesund J.E."/>
            <person name="Kallscheuer N."/>
            <person name="Luecker S."/>
            <person name="Lage O.M."/>
            <person name="Pohl T."/>
            <person name="Merkel B.J."/>
            <person name="Hornburger P."/>
            <person name="Mueller R.-W."/>
            <person name="Bruemmer F."/>
            <person name="Labrenz M."/>
            <person name="Spormann A.M."/>
            <person name="Op Den Camp H."/>
            <person name="Overmann J."/>
            <person name="Amann R."/>
            <person name="Jetten M.S.M."/>
            <person name="Mascher T."/>
            <person name="Medema M.H."/>
            <person name="Devos D.P."/>
            <person name="Kaster A.-K."/>
            <person name="Ovreas L."/>
            <person name="Rohde M."/>
            <person name="Galperin M.Y."/>
            <person name="Jogler C."/>
        </authorList>
    </citation>
    <scope>NUCLEOTIDE SEQUENCE [LARGE SCALE GENOMIC DNA]</scope>
    <source>
        <strain evidence="2 3">Pla123a</strain>
    </source>
</reference>
<organism evidence="2 3">
    <name type="scientific">Posidoniimonas polymericola</name>
    <dbReference type="NCBI Taxonomy" id="2528002"/>
    <lineage>
        <taxon>Bacteria</taxon>
        <taxon>Pseudomonadati</taxon>
        <taxon>Planctomycetota</taxon>
        <taxon>Planctomycetia</taxon>
        <taxon>Pirellulales</taxon>
        <taxon>Lacipirellulaceae</taxon>
        <taxon>Posidoniimonas</taxon>
    </lineage>
</organism>
<protein>
    <recommendedName>
        <fullName evidence="4">DUF2617 domain-containing protein</fullName>
    </recommendedName>
</protein>
<sequence>MLSTRPKIAELTFQLYGRTLHPELFQTYKSRTVKRGKPGSKPADGSGSGSASEPGGGYEAKLSITSAGHAIEWRYDGLVLTEIATSAQDLLPERRRLMCHSLRGEQNDQVECRGGVTYRVNFSLESVDAKAFYTFQNEIMLAGAKEGMLHQFDSSGRFGLGALSYVNVQSRDRSMLVQALHTFPDDYAIVKTQSVFKLP</sequence>
<dbReference type="Pfam" id="PF10936">
    <property type="entry name" value="DUF2617"/>
    <property type="match status" value="1"/>
</dbReference>
<dbReference type="RefSeq" id="WP_146583872.1">
    <property type="nucleotide sequence ID" value="NZ_SJPO01000001.1"/>
</dbReference>
<accession>A0A5C5ZEZ2</accession>
<evidence type="ECO:0000256" key="1">
    <source>
        <dbReference type="SAM" id="MobiDB-lite"/>
    </source>
</evidence>
<evidence type="ECO:0000313" key="2">
    <source>
        <dbReference type="EMBL" id="TWT85617.1"/>
    </source>
</evidence>
<proteinExistence type="predicted"/>
<dbReference type="AlphaFoldDB" id="A0A5C5ZEZ2"/>